<name>A0A3D8VEQ0_9GAMM</name>
<protein>
    <submittedName>
        <fullName evidence="2">RES domain-containing protein</fullName>
    </submittedName>
</protein>
<evidence type="ECO:0000313" key="2">
    <source>
        <dbReference type="EMBL" id="RDY67739.1"/>
    </source>
</evidence>
<evidence type="ECO:0000313" key="3">
    <source>
        <dbReference type="Proteomes" id="UP000256829"/>
    </source>
</evidence>
<dbReference type="EMBL" id="QTJR01000004">
    <property type="protein sequence ID" value="RDY67739.1"/>
    <property type="molecule type" value="Genomic_DNA"/>
</dbReference>
<dbReference type="AlphaFoldDB" id="A0A3D8VEQ0"/>
<accession>A0A3D8VEQ0</accession>
<feature type="domain" description="RES" evidence="1">
    <location>
        <begin position="24"/>
        <end position="160"/>
    </location>
</feature>
<organism evidence="2 3">
    <name type="scientific">Lysobacter soli</name>
    <dbReference type="NCBI Taxonomy" id="453783"/>
    <lineage>
        <taxon>Bacteria</taxon>
        <taxon>Pseudomonadati</taxon>
        <taxon>Pseudomonadota</taxon>
        <taxon>Gammaproteobacteria</taxon>
        <taxon>Lysobacterales</taxon>
        <taxon>Lysobacteraceae</taxon>
        <taxon>Lysobacter</taxon>
    </lineage>
</organism>
<dbReference type="Proteomes" id="UP000256829">
    <property type="component" value="Unassembled WGS sequence"/>
</dbReference>
<sequence>MILRELGDGDALYRVIVPRWSHAPTSGAGAARKGGRFNRPGLEALYLSKDAITALEEYRQHELLLPPGTLVTFLVGPLVVVDFSAGFDSTRWEPIWADYACNWRRLAFDERSEPPSWVLGDIALDAGAAGILFPSSAHAGGTNLVLFNSSQLPARMLRVHDPDGHLPGDARSWRDADDARD</sequence>
<dbReference type="Pfam" id="PF08808">
    <property type="entry name" value="RES"/>
    <property type="match status" value="1"/>
</dbReference>
<keyword evidence="3" id="KW-1185">Reference proteome</keyword>
<dbReference type="RefSeq" id="WP_115841861.1">
    <property type="nucleotide sequence ID" value="NZ_QTJR01000004.1"/>
</dbReference>
<evidence type="ECO:0000259" key="1">
    <source>
        <dbReference type="SMART" id="SM00953"/>
    </source>
</evidence>
<proteinExistence type="predicted"/>
<gene>
    <name evidence="2" type="ORF">DX912_07410</name>
</gene>
<dbReference type="SMART" id="SM00953">
    <property type="entry name" value="RES"/>
    <property type="match status" value="1"/>
</dbReference>
<reference evidence="2 3" key="1">
    <citation type="submission" date="2018-08" db="EMBL/GenBank/DDBJ databases">
        <title>Lysobacter soli KCTC 22011, whole genome shotgun sequence.</title>
        <authorList>
            <person name="Zhang X."/>
            <person name="Feng G."/>
            <person name="Zhu H."/>
        </authorList>
    </citation>
    <scope>NUCLEOTIDE SEQUENCE [LARGE SCALE GENOMIC DNA]</scope>
    <source>
        <strain evidence="2 3">KCTC 22011</strain>
    </source>
</reference>
<comment type="caution">
    <text evidence="2">The sequence shown here is derived from an EMBL/GenBank/DDBJ whole genome shotgun (WGS) entry which is preliminary data.</text>
</comment>
<dbReference type="InterPro" id="IPR014914">
    <property type="entry name" value="RES_dom"/>
</dbReference>